<dbReference type="EMBL" id="UINC01004860">
    <property type="protein sequence ID" value="SVA17367.1"/>
    <property type="molecule type" value="Genomic_DNA"/>
</dbReference>
<reference evidence="1" key="1">
    <citation type="submission" date="2018-05" db="EMBL/GenBank/DDBJ databases">
        <authorList>
            <person name="Lanie J.A."/>
            <person name="Ng W.-L."/>
            <person name="Kazmierczak K.M."/>
            <person name="Andrzejewski T.M."/>
            <person name="Davidsen T.M."/>
            <person name="Wayne K.J."/>
            <person name="Tettelin H."/>
            <person name="Glass J.I."/>
            <person name="Rusch D."/>
            <person name="Podicherti R."/>
            <person name="Tsui H.-C.T."/>
            <person name="Winkler M.E."/>
        </authorList>
    </citation>
    <scope>NUCLEOTIDE SEQUENCE</scope>
</reference>
<name>A0A381TR82_9ZZZZ</name>
<gene>
    <name evidence="1" type="ORF">METZ01_LOCUS70221</name>
</gene>
<proteinExistence type="predicted"/>
<dbReference type="AlphaFoldDB" id="A0A381TR82"/>
<accession>A0A381TR82</accession>
<organism evidence="1">
    <name type="scientific">marine metagenome</name>
    <dbReference type="NCBI Taxonomy" id="408172"/>
    <lineage>
        <taxon>unclassified sequences</taxon>
        <taxon>metagenomes</taxon>
        <taxon>ecological metagenomes</taxon>
    </lineage>
</organism>
<evidence type="ECO:0000313" key="1">
    <source>
        <dbReference type="EMBL" id="SVA17367.1"/>
    </source>
</evidence>
<protein>
    <submittedName>
        <fullName evidence="1">Uncharacterized protein</fullName>
    </submittedName>
</protein>
<sequence>MAVDIIAGLDKIQQSAQAKSGLQVPAGGYQVTVAIIHNGKPGNEYPIGRFLQRIYVFEDIEKFGVTGWLEMLDPYNLVRNGLILGQELLYLEFCTAGADKAGIEDDWKVSFTKKNPLYIHKVQDLKQLAAGEGESQSALTYRLHFCSPELIQNDRTRVSRTLQGTYSDMIKNILKNDLKTPKKFEKDKNFQETEDLKHVIVPNIHPFDAIRMMASSSQSTPSEKLFKGRLTDYYFWETSRGYRLFPIYRPHENNIVFTTTGSPATMSYVGQMTTAINNRFAYYGDTYSTIKSGAWGSKQILYDCTNKIYDTYQSNYHTALDKPVYAEVSQTPVYFPDGKVEKNIQEKDKTISDYPDGRLMFYTWNSGRDTNINKQNGEVTYPWTRVPSTIDMERTIQTTHTMAHQLMNMRVHGISRLEAGMTVELQLPDIGQGSGLTAQSKPTDAVWENRSNNIWLIKKLTHAIDLREDTMKYYCDMELSNTMRAQKKVLPAYIGLGSSKY</sequence>